<keyword evidence="2" id="KW-0378">Hydrolase</keyword>
<dbReference type="GO" id="GO:0006508">
    <property type="term" value="P:proteolysis"/>
    <property type="evidence" value="ECO:0007669"/>
    <property type="project" value="UniProtKB-KW"/>
</dbReference>
<dbReference type="RefSeq" id="WP_074241633.1">
    <property type="nucleotide sequence ID" value="NZ_FSRA01000002.1"/>
</dbReference>
<dbReference type="InterPro" id="IPR029062">
    <property type="entry name" value="Class_I_gatase-like"/>
</dbReference>
<keyword evidence="3" id="KW-1185">Reference proteome</keyword>
<reference evidence="2 3" key="1">
    <citation type="submission" date="2016-11" db="EMBL/GenBank/DDBJ databases">
        <authorList>
            <person name="Jaros S."/>
            <person name="Januszkiewicz K."/>
            <person name="Wedrychowicz H."/>
        </authorList>
    </citation>
    <scope>NUCLEOTIDE SEQUENCE [LARGE SCALE GENOMIC DNA]</scope>
    <source>
        <strain evidence="2 3">DSM 24787</strain>
    </source>
</reference>
<dbReference type="GO" id="GO:0008233">
    <property type="term" value="F:peptidase activity"/>
    <property type="evidence" value="ECO:0007669"/>
    <property type="project" value="UniProtKB-KW"/>
</dbReference>
<evidence type="ECO:0000313" key="2">
    <source>
        <dbReference type="EMBL" id="SIO46503.1"/>
    </source>
</evidence>
<dbReference type="OrthoDB" id="6003696at2"/>
<proteinExistence type="predicted"/>
<dbReference type="AlphaFoldDB" id="A0A1N6JQJ0"/>
<accession>A0A1N6JQJ0</accession>
<dbReference type="InterPro" id="IPR002818">
    <property type="entry name" value="DJ-1/PfpI"/>
</dbReference>
<dbReference type="CDD" id="cd03140">
    <property type="entry name" value="GATase1_PfpI_3"/>
    <property type="match status" value="1"/>
</dbReference>
<sequence>MKNKLCYLFVFNGYSDWEPALAVAGLQQFTDFEVQTFSLDGKPVTSAGNLTVVPRLSLAELDTADLIIIPGGAAWSEGKNREITPFIKEALSEGKTVAAICDATLYMAAEGFLDNIKHTSNDLGLLKDAVPSYKGEANYVQKAAVRDKQVITANGTAGVPFAHEIFDQFGILEQNEGFAFWFGFFHKPEFRID</sequence>
<keyword evidence="2" id="KW-0645">Protease</keyword>
<evidence type="ECO:0000313" key="3">
    <source>
        <dbReference type="Proteomes" id="UP000185003"/>
    </source>
</evidence>
<gene>
    <name evidence="2" type="ORF">SAMN04488055_4269</name>
</gene>
<name>A0A1N6JQJ0_9BACT</name>
<dbReference type="PANTHER" id="PTHR43130:SF3">
    <property type="entry name" value="HTH-TYPE TRANSCRIPTIONAL REGULATOR RV1931C"/>
    <property type="match status" value="1"/>
</dbReference>
<protein>
    <submittedName>
        <fullName evidence="2">Putative intracellular protease/amidase</fullName>
    </submittedName>
</protein>
<dbReference type="PANTHER" id="PTHR43130">
    <property type="entry name" value="ARAC-FAMILY TRANSCRIPTIONAL REGULATOR"/>
    <property type="match status" value="1"/>
</dbReference>
<organism evidence="2 3">
    <name type="scientific">Chitinophaga niabensis</name>
    <dbReference type="NCBI Taxonomy" id="536979"/>
    <lineage>
        <taxon>Bacteria</taxon>
        <taxon>Pseudomonadati</taxon>
        <taxon>Bacteroidota</taxon>
        <taxon>Chitinophagia</taxon>
        <taxon>Chitinophagales</taxon>
        <taxon>Chitinophagaceae</taxon>
        <taxon>Chitinophaga</taxon>
    </lineage>
</organism>
<evidence type="ECO:0000259" key="1">
    <source>
        <dbReference type="Pfam" id="PF01965"/>
    </source>
</evidence>
<dbReference type="Pfam" id="PF01965">
    <property type="entry name" value="DJ-1_PfpI"/>
    <property type="match status" value="1"/>
</dbReference>
<feature type="domain" description="DJ-1/PfpI" evidence="1">
    <location>
        <begin position="7"/>
        <end position="167"/>
    </location>
</feature>
<dbReference type="InterPro" id="IPR052158">
    <property type="entry name" value="INH-QAR"/>
</dbReference>
<dbReference type="STRING" id="536979.SAMN04488055_4269"/>
<dbReference type="Gene3D" id="3.40.50.880">
    <property type="match status" value="1"/>
</dbReference>
<dbReference type="EMBL" id="FSRA01000002">
    <property type="protein sequence ID" value="SIO46503.1"/>
    <property type="molecule type" value="Genomic_DNA"/>
</dbReference>
<dbReference type="SUPFAM" id="SSF52317">
    <property type="entry name" value="Class I glutamine amidotransferase-like"/>
    <property type="match status" value="1"/>
</dbReference>
<dbReference type="Proteomes" id="UP000185003">
    <property type="component" value="Unassembled WGS sequence"/>
</dbReference>